<reference evidence="1" key="1">
    <citation type="journal article" date="2015" name="Nature">
        <title>Complex archaea that bridge the gap between prokaryotes and eukaryotes.</title>
        <authorList>
            <person name="Spang A."/>
            <person name="Saw J.H."/>
            <person name="Jorgensen S.L."/>
            <person name="Zaremba-Niedzwiedzka K."/>
            <person name="Martijn J."/>
            <person name="Lind A.E."/>
            <person name="van Eijk R."/>
            <person name="Schleper C."/>
            <person name="Guy L."/>
            <person name="Ettema T.J."/>
        </authorList>
    </citation>
    <scope>NUCLEOTIDE SEQUENCE</scope>
</reference>
<gene>
    <name evidence="1" type="ORF">LCGC14_1930640</name>
</gene>
<organism evidence="1">
    <name type="scientific">marine sediment metagenome</name>
    <dbReference type="NCBI Taxonomy" id="412755"/>
    <lineage>
        <taxon>unclassified sequences</taxon>
        <taxon>metagenomes</taxon>
        <taxon>ecological metagenomes</taxon>
    </lineage>
</organism>
<proteinExistence type="predicted"/>
<name>A0A0F9GBJ9_9ZZZZ</name>
<accession>A0A0F9GBJ9</accession>
<comment type="caution">
    <text evidence="1">The sequence shown here is derived from an EMBL/GenBank/DDBJ whole genome shotgun (WGS) entry which is preliminary data.</text>
</comment>
<sequence length="142" mass="16896">MMMETPVQKQQDAFFDNLLESIKPLDEDFIRRRIHHINFARIICWLCIESKKRNLFCPDELRKFMRFEASSIHRVLKGLTEAGVLNKKYNPSSRTSYSFVRDPSQLPVIREYFEEALKTLGKKPKKKLTFSVEQEIEEDGYF</sequence>
<dbReference type="AlphaFoldDB" id="A0A0F9GBJ9"/>
<dbReference type="InterPro" id="IPR036390">
    <property type="entry name" value="WH_DNA-bd_sf"/>
</dbReference>
<dbReference type="SUPFAM" id="SSF46785">
    <property type="entry name" value="Winged helix' DNA-binding domain"/>
    <property type="match status" value="1"/>
</dbReference>
<protein>
    <submittedName>
        <fullName evidence="1">Uncharacterized protein</fullName>
    </submittedName>
</protein>
<evidence type="ECO:0000313" key="1">
    <source>
        <dbReference type="EMBL" id="KKL87841.1"/>
    </source>
</evidence>
<dbReference type="EMBL" id="LAZR01020727">
    <property type="protein sequence ID" value="KKL87841.1"/>
    <property type="molecule type" value="Genomic_DNA"/>
</dbReference>